<dbReference type="AlphaFoldDB" id="A0A6G0TCX5"/>
<comment type="caution">
    <text evidence="1">The sequence shown here is derived from an EMBL/GenBank/DDBJ whole genome shotgun (WGS) entry which is preliminary data.</text>
</comment>
<dbReference type="EMBL" id="VYZN01000044">
    <property type="protein sequence ID" value="KAE9529544.1"/>
    <property type="molecule type" value="Genomic_DNA"/>
</dbReference>
<organism evidence="1 2">
    <name type="scientific">Aphis glycines</name>
    <name type="common">Soybean aphid</name>
    <dbReference type="NCBI Taxonomy" id="307491"/>
    <lineage>
        <taxon>Eukaryota</taxon>
        <taxon>Metazoa</taxon>
        <taxon>Ecdysozoa</taxon>
        <taxon>Arthropoda</taxon>
        <taxon>Hexapoda</taxon>
        <taxon>Insecta</taxon>
        <taxon>Pterygota</taxon>
        <taxon>Neoptera</taxon>
        <taxon>Paraneoptera</taxon>
        <taxon>Hemiptera</taxon>
        <taxon>Sternorrhyncha</taxon>
        <taxon>Aphidomorpha</taxon>
        <taxon>Aphidoidea</taxon>
        <taxon>Aphididae</taxon>
        <taxon>Aphidini</taxon>
        <taxon>Aphis</taxon>
        <taxon>Aphis</taxon>
    </lineage>
</organism>
<dbReference type="Proteomes" id="UP000475862">
    <property type="component" value="Unassembled WGS sequence"/>
</dbReference>
<protein>
    <submittedName>
        <fullName evidence="1">Uncharacterized protein</fullName>
    </submittedName>
</protein>
<evidence type="ECO:0000313" key="2">
    <source>
        <dbReference type="Proteomes" id="UP000475862"/>
    </source>
</evidence>
<sequence length="355" mass="39973">MPVSDKIPTITIIQKRRSNVSISTQEDNSSLEQLQQVIRLQLFHLELMLFDGHHLLSFLGSSQKMLMVNLNFFSDATPKIVFVCHSSATSMFVDLYIKNVNDYQARLQNASYLILQIMNTRVKRMTNISNAQPRSNNIRKPLSVLSSLAKLMYTIRVLIQSDWFVRLSDAKTDIRYSTTPNTAAMATTILKIKRTEMLNNVAGIFFQRGTVGSIFPVIMFTLVWLDPDNRAKYCGLGCSASKVNPVNPQRCVIVAEYRFHKTKFTSFMGIRSFNISQYLRNTGIGACTLTNVNPPTTSSSRSNPCSLILSSKADLRFQPSMSTGALALDDETILTYWVSKGESLTKIECNVFKTI</sequence>
<gene>
    <name evidence="1" type="ORF">AGLY_011640</name>
</gene>
<proteinExistence type="predicted"/>
<evidence type="ECO:0000313" key="1">
    <source>
        <dbReference type="EMBL" id="KAE9529544.1"/>
    </source>
</evidence>
<name>A0A6G0TCX5_APHGL</name>
<accession>A0A6G0TCX5</accession>
<reference evidence="1 2" key="1">
    <citation type="submission" date="2019-08" db="EMBL/GenBank/DDBJ databases">
        <title>The genome of the soybean aphid Biotype 1, its phylome, world population structure and adaptation to the North American continent.</title>
        <authorList>
            <person name="Giordano R."/>
            <person name="Donthu R.K."/>
            <person name="Hernandez A.G."/>
            <person name="Wright C.L."/>
            <person name="Zimin A.V."/>
        </authorList>
    </citation>
    <scope>NUCLEOTIDE SEQUENCE [LARGE SCALE GENOMIC DNA]</scope>
    <source>
        <tissue evidence="1">Whole aphids</tissue>
    </source>
</reference>
<keyword evidence="2" id="KW-1185">Reference proteome</keyword>